<comment type="catalytic activity">
    <reaction evidence="6">
        <text>DNA(n) + a 2'-deoxyribonucleoside 5'-triphosphate = DNA(n+1) + diphosphate</text>
        <dbReference type="Rhea" id="RHEA:22508"/>
        <dbReference type="Rhea" id="RHEA-COMP:17339"/>
        <dbReference type="Rhea" id="RHEA-COMP:17340"/>
        <dbReference type="ChEBI" id="CHEBI:33019"/>
        <dbReference type="ChEBI" id="CHEBI:61560"/>
        <dbReference type="ChEBI" id="CHEBI:173112"/>
        <dbReference type="EC" id="2.7.7.7"/>
    </reaction>
</comment>
<dbReference type="InterPro" id="IPR003141">
    <property type="entry name" value="Pol/His_phosphatase_N"/>
</dbReference>
<evidence type="ECO:0000256" key="4">
    <source>
        <dbReference type="ARBA" id="ARBA00022705"/>
    </source>
</evidence>
<evidence type="ECO:0000256" key="5">
    <source>
        <dbReference type="ARBA" id="ARBA00022932"/>
    </source>
</evidence>
<organism evidence="8 9">
    <name type="scientific">Clostridium saccharoperbutylacetonicum N1-4(HMT)</name>
    <dbReference type="NCBI Taxonomy" id="931276"/>
    <lineage>
        <taxon>Bacteria</taxon>
        <taxon>Bacillati</taxon>
        <taxon>Bacillota</taxon>
        <taxon>Clostridia</taxon>
        <taxon>Eubacteriales</taxon>
        <taxon>Clostridiaceae</taxon>
        <taxon>Clostridium</taxon>
    </lineage>
</organism>
<dbReference type="HOGENOM" id="CLU_001600_0_0_9"/>
<dbReference type="OrthoDB" id="9803237at2"/>
<gene>
    <name evidence="8" type="primary">dnaE</name>
    <name evidence="8" type="ORF">Cspa_135p00860</name>
</gene>
<dbReference type="PANTHER" id="PTHR32294:SF0">
    <property type="entry name" value="DNA POLYMERASE III SUBUNIT ALPHA"/>
    <property type="match status" value="1"/>
</dbReference>
<dbReference type="Pfam" id="PF17657">
    <property type="entry name" value="DNA_pol3_finger"/>
    <property type="match status" value="1"/>
</dbReference>
<evidence type="ECO:0000259" key="7">
    <source>
        <dbReference type="SMART" id="SM00481"/>
    </source>
</evidence>
<dbReference type="EMBL" id="CP004122">
    <property type="protein sequence ID" value="AGF59646.1"/>
    <property type="molecule type" value="Genomic_DNA"/>
</dbReference>
<keyword evidence="8" id="KW-0614">Plasmid</keyword>
<evidence type="ECO:0000256" key="2">
    <source>
        <dbReference type="ARBA" id="ARBA00022679"/>
    </source>
</evidence>
<dbReference type="InterPro" id="IPR029460">
    <property type="entry name" value="DNAPol_HHH"/>
</dbReference>
<dbReference type="Gene3D" id="3.20.20.140">
    <property type="entry name" value="Metal-dependent hydrolases"/>
    <property type="match status" value="1"/>
</dbReference>
<dbReference type="Proteomes" id="UP000011728">
    <property type="component" value="Plasmid Csp_135p"/>
</dbReference>
<dbReference type="EC" id="2.7.7.7" evidence="1"/>
<dbReference type="InterPro" id="IPR040982">
    <property type="entry name" value="DNA_pol3_finger"/>
</dbReference>
<sequence>MRYALLHNHTKFSIKDSLTPPVEYVKAINEYNNSNGEHEIVAFALTDNSNMYGLIDYHKACIEQVENNICKKLKPIYGNEIYHIDSYIDIAKLKYEEIYHLVLLAANEEGLENLYAITTEAGIHKVKLPSYEMPSAEEGYLEEHGRGIIALSGGLYSKIGHFIINDQYEEAKDLALYFQNIFDEFYLEILPYDDCDEVMCINRALLKIHKETGLPLVITGDTHYIYKEDKEYQDILKSINNMEVSKVNSHMRTPEEMISWCKGNDIPLEAVENTGKIADKCNVDITPKGTKSLMPSFKCPKGYTPNSYLKKEMFLGFKKKFLLGKKTSSIKKYIKRLNYEYTIITSMGYSSYFLILWDWCRYCKNNDILLGPGRGSCTGSLIAYCLDITNIDPVKNNLIFERFLNPERMDEPDIDTDVSSVDRKEAIEYFQNKYGIEYVCQIAAFNKYKIKSAIKAVLARNNGYDNKFKNDITRNIPDFLGGESVTYELLEDIKKNPYNHNKLSQREINQAAIIYDKLQKLFARDRKLERAVKKLCGGISKVSIHAGGVVISSQKIKKHMPLMVGSESAVLLVSQFNMEGIHYLHGLKIDVLGLKSLSIIKEAMKTIGLERRWFQSDDTNDEKVYRFLRNGNTKNIFQMSKYVATQMIRDFKVSDLDGLSTVNACNRPGPLAKGVDGKSMVDKYKAAVMGRDIENNLIDSVGKDTKGVLIYQEQLIKLGQVMAGYSLGNADLRIRKTIAKKDKGRIAEIRNEFVYGKQSLFNEKGEVCGISKEPSKYCVGALRLGFSEEEALRVFKNIETSAAYCFNKSHSYAYAFLAYKTAWLSLYYPAEYAAACMNFYAMDGKTEEITKTLGEVKQRHIKIFPPDINESKADFNVGLNNGDKSIRFGLLGIKEIGKTVLDSVRVLIKIDGPFTSFDDFLKRTLDDVNNGTLRKELSKNYANVTRKRDKNGKIVINVRNPFSKRNVTALIKAGAFDRFELNRYKLFNDFIKFRNKKKELESELLEEKNFNREKKLQWELETLGYNASGDVRS</sequence>
<dbReference type="InterPro" id="IPR004013">
    <property type="entry name" value="PHP_dom"/>
</dbReference>
<evidence type="ECO:0000313" key="8">
    <source>
        <dbReference type="EMBL" id="AGF59646.1"/>
    </source>
</evidence>
<reference evidence="8 9" key="1">
    <citation type="submission" date="2013-02" db="EMBL/GenBank/DDBJ databases">
        <title>Genome sequence of Clostridium saccharoperbutylacetonicum N1-4(HMT).</title>
        <authorList>
            <person name="Poehlein A."/>
            <person name="Daniel R."/>
        </authorList>
    </citation>
    <scope>NUCLEOTIDE SEQUENCE [LARGE SCALE GENOMIC DNA]</scope>
    <source>
        <strain evidence="9">N1-4(HMT)</strain>
        <plasmid evidence="9">Plasmid Csp_135p</plasmid>
    </source>
</reference>
<dbReference type="Gene3D" id="1.10.150.870">
    <property type="match status" value="1"/>
</dbReference>
<name>M1MYR5_9CLOT</name>
<dbReference type="InterPro" id="IPR004805">
    <property type="entry name" value="DnaE2/DnaE/PolC"/>
</dbReference>
<dbReference type="GO" id="GO:0003887">
    <property type="term" value="F:DNA-directed DNA polymerase activity"/>
    <property type="evidence" value="ECO:0007669"/>
    <property type="project" value="UniProtKB-KW"/>
</dbReference>
<keyword evidence="4" id="KW-0235">DNA replication</keyword>
<keyword evidence="5" id="KW-0239">DNA-directed DNA polymerase</keyword>
<dbReference type="GO" id="GO:0006260">
    <property type="term" value="P:DNA replication"/>
    <property type="evidence" value="ECO:0007669"/>
    <property type="project" value="UniProtKB-KW"/>
</dbReference>
<dbReference type="PATRIC" id="fig|931276.5.peg.5972"/>
<evidence type="ECO:0000313" key="9">
    <source>
        <dbReference type="Proteomes" id="UP000011728"/>
    </source>
</evidence>
<protein>
    <recommendedName>
        <fullName evidence="1">DNA-directed DNA polymerase</fullName>
        <ecNumber evidence="1">2.7.7.7</ecNumber>
    </recommendedName>
</protein>
<dbReference type="Pfam" id="PF14579">
    <property type="entry name" value="HHH_6"/>
    <property type="match status" value="1"/>
</dbReference>
<dbReference type="SUPFAM" id="SSF89550">
    <property type="entry name" value="PHP domain-like"/>
    <property type="match status" value="1"/>
</dbReference>
<dbReference type="GO" id="GO:0008408">
    <property type="term" value="F:3'-5' exonuclease activity"/>
    <property type="evidence" value="ECO:0007669"/>
    <property type="project" value="InterPro"/>
</dbReference>
<dbReference type="NCBIfam" id="TIGR00594">
    <property type="entry name" value="polc"/>
    <property type="match status" value="1"/>
</dbReference>
<feature type="domain" description="Polymerase/histidinol phosphatase N-terminal" evidence="7">
    <location>
        <begin position="4"/>
        <end position="85"/>
    </location>
</feature>
<accession>M1MYR5</accession>
<dbReference type="Pfam" id="PF02811">
    <property type="entry name" value="PHP"/>
    <property type="match status" value="1"/>
</dbReference>
<dbReference type="InterPro" id="IPR011708">
    <property type="entry name" value="DNA_pol3_alpha_NTPase_dom"/>
</dbReference>
<geneLocation type="plasmid" evidence="8 9">
    <name>Csp_135p</name>
</geneLocation>
<dbReference type="Pfam" id="PF07733">
    <property type="entry name" value="DNA_pol3_alpha"/>
    <property type="match status" value="1"/>
</dbReference>
<dbReference type="PANTHER" id="PTHR32294">
    <property type="entry name" value="DNA POLYMERASE III SUBUNIT ALPHA"/>
    <property type="match status" value="1"/>
</dbReference>
<evidence type="ECO:0000256" key="6">
    <source>
        <dbReference type="ARBA" id="ARBA00049244"/>
    </source>
</evidence>
<dbReference type="SMART" id="SM00481">
    <property type="entry name" value="POLIIIAc"/>
    <property type="match status" value="1"/>
</dbReference>
<keyword evidence="3 8" id="KW-0548">Nucleotidyltransferase</keyword>
<keyword evidence="9" id="KW-1185">Reference proteome</keyword>
<keyword evidence="2 8" id="KW-0808">Transferase</keyword>
<evidence type="ECO:0000256" key="1">
    <source>
        <dbReference type="ARBA" id="ARBA00012417"/>
    </source>
</evidence>
<dbReference type="RefSeq" id="WP_015395953.1">
    <property type="nucleotide sequence ID" value="NC_020292.1"/>
</dbReference>
<dbReference type="AlphaFoldDB" id="M1MYR5"/>
<dbReference type="InterPro" id="IPR016195">
    <property type="entry name" value="Pol/histidinol_Pase-like"/>
</dbReference>
<proteinExistence type="predicted"/>
<evidence type="ECO:0000256" key="3">
    <source>
        <dbReference type="ARBA" id="ARBA00022695"/>
    </source>
</evidence>
<dbReference type="KEGG" id="csr:Cspa_135p00860"/>